<keyword evidence="3" id="KW-0597">Phosphoprotein</keyword>
<dbReference type="EC" id="2.7.13.3" evidence="2"/>
<dbReference type="SMART" id="SM00387">
    <property type="entry name" value="HATPase_c"/>
    <property type="match status" value="1"/>
</dbReference>
<dbReference type="PANTHER" id="PTHR43304:SF1">
    <property type="entry name" value="PAC DOMAIN-CONTAINING PROTEIN"/>
    <property type="match status" value="1"/>
</dbReference>
<evidence type="ECO:0000256" key="5">
    <source>
        <dbReference type="ARBA" id="ARBA00022777"/>
    </source>
</evidence>
<evidence type="ECO:0000313" key="8">
    <source>
        <dbReference type="EMBL" id="AYN67556.1"/>
    </source>
</evidence>
<dbReference type="InterPro" id="IPR004358">
    <property type="entry name" value="Sig_transdc_His_kin-like_C"/>
</dbReference>
<dbReference type="SMART" id="SM00388">
    <property type="entry name" value="HisKA"/>
    <property type="match status" value="1"/>
</dbReference>
<dbReference type="Gene3D" id="3.30.565.10">
    <property type="entry name" value="Histidine kinase-like ATPase, C-terminal domain"/>
    <property type="match status" value="1"/>
</dbReference>
<organism evidence="8 9">
    <name type="scientific">Euzebyella marina</name>
    <dbReference type="NCBI Taxonomy" id="1761453"/>
    <lineage>
        <taxon>Bacteria</taxon>
        <taxon>Pseudomonadati</taxon>
        <taxon>Bacteroidota</taxon>
        <taxon>Flavobacteriia</taxon>
        <taxon>Flavobacteriales</taxon>
        <taxon>Flavobacteriaceae</taxon>
        <taxon>Euzebyella</taxon>
    </lineage>
</organism>
<dbReference type="PANTHER" id="PTHR43304">
    <property type="entry name" value="PHYTOCHROME-LIKE PROTEIN CPH1"/>
    <property type="match status" value="1"/>
</dbReference>
<dbReference type="KEGG" id="emar:D1013_09360"/>
<keyword evidence="6" id="KW-0175">Coiled coil</keyword>
<feature type="coiled-coil region" evidence="6">
    <location>
        <begin position="573"/>
        <end position="611"/>
    </location>
</feature>
<dbReference type="GO" id="GO:0000155">
    <property type="term" value="F:phosphorelay sensor kinase activity"/>
    <property type="evidence" value="ECO:0007669"/>
    <property type="project" value="InterPro"/>
</dbReference>
<keyword evidence="9" id="KW-1185">Reference proteome</keyword>
<evidence type="ECO:0000256" key="1">
    <source>
        <dbReference type="ARBA" id="ARBA00000085"/>
    </source>
</evidence>
<evidence type="ECO:0000256" key="4">
    <source>
        <dbReference type="ARBA" id="ARBA00022679"/>
    </source>
</evidence>
<dbReference type="SUPFAM" id="SSF55785">
    <property type="entry name" value="PYP-like sensor domain (PAS domain)"/>
    <property type="match status" value="3"/>
</dbReference>
<reference evidence="8 9" key="1">
    <citation type="submission" date="2018-08" db="EMBL/GenBank/DDBJ databases">
        <title>The reduced genetic potential of extracellular carbohydrate catabolism in Euzebyella marina RN62, a Flavobacteriia bacterium isolated from the hadal water.</title>
        <authorList>
            <person name="Xue C."/>
        </authorList>
    </citation>
    <scope>NUCLEOTIDE SEQUENCE [LARGE SCALE GENOMIC DNA]</scope>
    <source>
        <strain evidence="8 9">RN62</strain>
    </source>
</reference>
<dbReference type="Pfam" id="PF00512">
    <property type="entry name" value="HisKA"/>
    <property type="match status" value="1"/>
</dbReference>
<dbReference type="InterPro" id="IPR003594">
    <property type="entry name" value="HATPase_dom"/>
</dbReference>
<evidence type="ECO:0000259" key="7">
    <source>
        <dbReference type="PROSITE" id="PS50109"/>
    </source>
</evidence>
<protein>
    <recommendedName>
        <fullName evidence="2">histidine kinase</fullName>
        <ecNumber evidence="2">2.7.13.3</ecNumber>
    </recommendedName>
</protein>
<dbReference type="PRINTS" id="PR00344">
    <property type="entry name" value="BCTRLSENSOR"/>
</dbReference>
<proteinExistence type="predicted"/>
<dbReference type="AlphaFoldDB" id="A0A3G2L5R0"/>
<gene>
    <name evidence="8" type="ORF">D1013_09360</name>
</gene>
<dbReference type="SUPFAM" id="SSF47384">
    <property type="entry name" value="Homodimeric domain of signal transducing histidine kinase"/>
    <property type="match status" value="1"/>
</dbReference>
<dbReference type="Gene3D" id="1.10.287.130">
    <property type="match status" value="1"/>
</dbReference>
<comment type="catalytic activity">
    <reaction evidence="1">
        <text>ATP + protein L-histidine = ADP + protein N-phospho-L-histidine.</text>
        <dbReference type="EC" id="2.7.13.3"/>
    </reaction>
</comment>
<dbReference type="InterPro" id="IPR036097">
    <property type="entry name" value="HisK_dim/P_sf"/>
</dbReference>
<dbReference type="Proteomes" id="UP000276309">
    <property type="component" value="Chromosome"/>
</dbReference>
<dbReference type="SMART" id="SM00091">
    <property type="entry name" value="PAS"/>
    <property type="match status" value="3"/>
</dbReference>
<dbReference type="InterPro" id="IPR036890">
    <property type="entry name" value="HATPase_C_sf"/>
</dbReference>
<keyword evidence="4" id="KW-0808">Transferase</keyword>
<dbReference type="InterPro" id="IPR013656">
    <property type="entry name" value="PAS_4"/>
</dbReference>
<name>A0A3G2L5R0_9FLAO</name>
<dbReference type="SUPFAM" id="SSF55874">
    <property type="entry name" value="ATPase domain of HSP90 chaperone/DNA topoisomerase II/histidine kinase"/>
    <property type="match status" value="1"/>
</dbReference>
<feature type="domain" description="Histidine kinase" evidence="7">
    <location>
        <begin position="614"/>
        <end position="840"/>
    </location>
</feature>
<dbReference type="Pfam" id="PF02518">
    <property type="entry name" value="HATPase_c"/>
    <property type="match status" value="1"/>
</dbReference>
<dbReference type="InterPro" id="IPR035965">
    <property type="entry name" value="PAS-like_dom_sf"/>
</dbReference>
<dbReference type="InterPro" id="IPR003661">
    <property type="entry name" value="HisK_dim/P_dom"/>
</dbReference>
<keyword evidence="5" id="KW-0418">Kinase</keyword>
<dbReference type="PROSITE" id="PS50109">
    <property type="entry name" value="HIS_KIN"/>
    <property type="match status" value="1"/>
</dbReference>
<evidence type="ECO:0000256" key="6">
    <source>
        <dbReference type="SAM" id="Coils"/>
    </source>
</evidence>
<dbReference type="InterPro" id="IPR005467">
    <property type="entry name" value="His_kinase_dom"/>
</dbReference>
<dbReference type="NCBIfam" id="TIGR00229">
    <property type="entry name" value="sensory_box"/>
    <property type="match status" value="1"/>
</dbReference>
<dbReference type="EMBL" id="CP032050">
    <property type="protein sequence ID" value="AYN67556.1"/>
    <property type="molecule type" value="Genomic_DNA"/>
</dbReference>
<dbReference type="InterPro" id="IPR000014">
    <property type="entry name" value="PAS"/>
</dbReference>
<dbReference type="Pfam" id="PF08448">
    <property type="entry name" value="PAS_4"/>
    <property type="match status" value="2"/>
</dbReference>
<dbReference type="CDD" id="cd00082">
    <property type="entry name" value="HisKA"/>
    <property type="match status" value="1"/>
</dbReference>
<dbReference type="OrthoDB" id="9766459at2"/>
<dbReference type="InterPro" id="IPR052162">
    <property type="entry name" value="Sensor_kinase/Photoreceptor"/>
</dbReference>
<sequence length="840" mass="96224">MTHTEHDMLPSFLQGGGEMATLIAAKDWTTHKLGKPETWPLSLKISLSNMLKSAFPKFIWWESDLYCFYNDAYRPSLGTEGKHPSIIGEKAKNAWPEIWHTIEPMIREVLSTGNPIFRENQLIPINRNGRIENVYWTFSYSALMGDDEKINGVLVTCSETTNAVLNLKRLEESEDLLKFSVDAAELGTWDYNPKTHKFQGNKRLKDWFGISNKMEIDLPIALNAILPQDRQRVESKIQKALNGENDGKYDVVYSIENKTTKEIKIVRALGRSWFNEAGEAYRFNGILQDVTEQEKAAEQLRYANLQIKTEKERFENIVRNAPTGIAMFKGPQLVVEMANPTFLNFINKKPHQLVGKKLYSLFPGIEERVSPLFNELFKSRESVRGKEFLMPVKRNGKIEQAYFNFILHPINGESDDLLEIMLITNEVTDYVVAQNDLKEKETQFKNLVLQSPVAKAIFRGSDLRIEMANNKMLSHFWGKAWKEIAGKRLIDVFPELEGQKYIEILKDVIRTGKSTRDYNSQAIVNINGQQNTFYVNYVYLPLREIDGSVSGVMITVTDVSNEYYARQKLIHFSKELENQVEQRTHLLNKANADLEKSIKQLEKANDELESFAYVSSHDLQEPLRKIQMFTSRIMEREGDSLSDKGKGYFHKITESAKRMRSLIDDLLAFSRADDNSFKFEAVDLNTILNQIIEDRSEYIDIKKAEVKYDRLPIVIGVPFQLRQVFDNLIGNSLKFSKENEIPKIQVSYFKCSSREINKLELNRNLSYAKIQVTDNGIGFPSGMENKIFEVFQRSHHKTKYGGTGIGLAIVKKIVLAHNGAIVASSKVGNGASFTLYLPME</sequence>
<dbReference type="Gene3D" id="3.30.450.20">
    <property type="entry name" value="PAS domain"/>
    <property type="match status" value="4"/>
</dbReference>
<evidence type="ECO:0000256" key="3">
    <source>
        <dbReference type="ARBA" id="ARBA00022553"/>
    </source>
</evidence>
<evidence type="ECO:0000313" key="9">
    <source>
        <dbReference type="Proteomes" id="UP000276309"/>
    </source>
</evidence>
<accession>A0A3G2L5R0</accession>
<evidence type="ECO:0000256" key="2">
    <source>
        <dbReference type="ARBA" id="ARBA00012438"/>
    </source>
</evidence>